<evidence type="ECO:0000313" key="2">
    <source>
        <dbReference type="EMBL" id="KAF2271795.1"/>
    </source>
</evidence>
<protein>
    <recommendedName>
        <fullName evidence="4">Fungal N-terminal domain-containing protein</fullName>
    </recommendedName>
</protein>
<feature type="signal peptide" evidence="1">
    <location>
        <begin position="1"/>
        <end position="18"/>
    </location>
</feature>
<proteinExistence type="predicted"/>
<name>A0A6A6J5T2_WESOR</name>
<dbReference type="GeneID" id="54555329"/>
<accession>A0A6A6J5T2</accession>
<reference evidence="2" key="1">
    <citation type="journal article" date="2020" name="Stud. Mycol.">
        <title>101 Dothideomycetes genomes: a test case for predicting lifestyles and emergence of pathogens.</title>
        <authorList>
            <person name="Haridas S."/>
            <person name="Albert R."/>
            <person name="Binder M."/>
            <person name="Bloem J."/>
            <person name="Labutti K."/>
            <person name="Salamov A."/>
            <person name="Andreopoulos B."/>
            <person name="Baker S."/>
            <person name="Barry K."/>
            <person name="Bills G."/>
            <person name="Bluhm B."/>
            <person name="Cannon C."/>
            <person name="Castanera R."/>
            <person name="Culley D."/>
            <person name="Daum C."/>
            <person name="Ezra D."/>
            <person name="Gonzalez J."/>
            <person name="Henrissat B."/>
            <person name="Kuo A."/>
            <person name="Liang C."/>
            <person name="Lipzen A."/>
            <person name="Lutzoni F."/>
            <person name="Magnuson J."/>
            <person name="Mondo S."/>
            <person name="Nolan M."/>
            <person name="Ohm R."/>
            <person name="Pangilinan J."/>
            <person name="Park H.-J."/>
            <person name="Ramirez L."/>
            <person name="Alfaro M."/>
            <person name="Sun H."/>
            <person name="Tritt A."/>
            <person name="Yoshinaga Y."/>
            <person name="Zwiers L.-H."/>
            <person name="Turgeon B."/>
            <person name="Goodwin S."/>
            <person name="Spatafora J."/>
            <person name="Crous P."/>
            <person name="Grigoriev I."/>
        </authorList>
    </citation>
    <scope>NUCLEOTIDE SEQUENCE</scope>
    <source>
        <strain evidence="2">CBS 379.55</strain>
    </source>
</reference>
<dbReference type="Proteomes" id="UP000800097">
    <property type="component" value="Unassembled WGS sequence"/>
</dbReference>
<organism evidence="2 3">
    <name type="scientific">Westerdykella ornata</name>
    <dbReference type="NCBI Taxonomy" id="318751"/>
    <lineage>
        <taxon>Eukaryota</taxon>
        <taxon>Fungi</taxon>
        <taxon>Dikarya</taxon>
        <taxon>Ascomycota</taxon>
        <taxon>Pezizomycotina</taxon>
        <taxon>Dothideomycetes</taxon>
        <taxon>Pleosporomycetidae</taxon>
        <taxon>Pleosporales</taxon>
        <taxon>Sporormiaceae</taxon>
        <taxon>Westerdykella</taxon>
    </lineage>
</organism>
<dbReference type="OrthoDB" id="3200163at2759"/>
<keyword evidence="1" id="KW-0732">Signal</keyword>
<feature type="chain" id="PRO_5025405034" description="Fungal N-terminal domain-containing protein" evidence="1">
    <location>
        <begin position="19"/>
        <end position="173"/>
    </location>
</feature>
<evidence type="ECO:0000256" key="1">
    <source>
        <dbReference type="SAM" id="SignalP"/>
    </source>
</evidence>
<dbReference type="AlphaFoldDB" id="A0A6A6J5T2"/>
<keyword evidence="3" id="KW-1185">Reference proteome</keyword>
<sequence>LAASITAFLSLTIHVVESVDKIRTFVENVKDAPTELRRIMETLGRLGLLLQKVRKTLERQCEQKAPLFLRPSSLLGAVLKDIDRHLQPLRAVLEKHKALFQDPGRRTITWSKTSLAFSSKAIAGIEERMHQDVTLLGTALMANSTSIQYVHPVRLIPDPAFPRHRLPVNDAVY</sequence>
<evidence type="ECO:0008006" key="4">
    <source>
        <dbReference type="Google" id="ProtNLM"/>
    </source>
</evidence>
<dbReference type="RefSeq" id="XP_033649334.1">
    <property type="nucleotide sequence ID" value="XM_033802154.1"/>
</dbReference>
<feature type="non-terminal residue" evidence="2">
    <location>
        <position position="1"/>
    </location>
</feature>
<dbReference type="EMBL" id="ML986532">
    <property type="protein sequence ID" value="KAF2271795.1"/>
    <property type="molecule type" value="Genomic_DNA"/>
</dbReference>
<evidence type="ECO:0000313" key="3">
    <source>
        <dbReference type="Proteomes" id="UP000800097"/>
    </source>
</evidence>
<gene>
    <name evidence="2" type="ORF">EI97DRAFT_485904</name>
</gene>